<name>A0A023BNY2_9FLAO</name>
<dbReference type="CDD" id="cd00038">
    <property type="entry name" value="CAP_ED"/>
    <property type="match status" value="1"/>
</dbReference>
<dbReference type="PROSITE" id="PS50042">
    <property type="entry name" value="CNMP_BINDING_3"/>
    <property type="match status" value="1"/>
</dbReference>
<dbReference type="eggNOG" id="COG0664">
    <property type="taxonomic scope" value="Bacteria"/>
</dbReference>
<dbReference type="STRING" id="1317122.ATO12_07820"/>
<sequence length="191" mass="22909">MATQFFDHINMFVNIDEKDFQRILTFFDLRSVNKKEIIVKAGDLCNFNHFVVDGCLQMFYINDKGTERTIQFAIENWWMTDFLAYHNQSITDFYIQAVENTKILSISYDKQEELLNEFPKLEKYFRVIYQISYGASLIKMKYLLDLSKEEIYFQFTEHFPKFAQRVPQYLIASFLGLTPEYVSEIRNKKRS</sequence>
<evidence type="ECO:0000313" key="2">
    <source>
        <dbReference type="EMBL" id="EZH71403.1"/>
    </source>
</evidence>
<dbReference type="OrthoDB" id="1092431at2"/>
<reference evidence="2 3" key="1">
    <citation type="submission" date="2014-04" db="EMBL/GenBank/DDBJ databases">
        <title>Aquimarina sp. 22II-S11-z7 Genome Sequencing.</title>
        <authorList>
            <person name="Lai Q."/>
        </authorList>
    </citation>
    <scope>NUCLEOTIDE SEQUENCE [LARGE SCALE GENOMIC DNA]</scope>
    <source>
        <strain evidence="2 3">22II-S11-z7</strain>
    </source>
</reference>
<evidence type="ECO:0000259" key="1">
    <source>
        <dbReference type="PROSITE" id="PS50042"/>
    </source>
</evidence>
<dbReference type="EMBL" id="AQRA01000017">
    <property type="protein sequence ID" value="EZH71403.1"/>
    <property type="molecule type" value="Genomic_DNA"/>
</dbReference>
<dbReference type="InterPro" id="IPR018490">
    <property type="entry name" value="cNMP-bd_dom_sf"/>
</dbReference>
<keyword evidence="3" id="KW-1185">Reference proteome</keyword>
<dbReference type="InterPro" id="IPR000595">
    <property type="entry name" value="cNMP-bd_dom"/>
</dbReference>
<dbReference type="SUPFAM" id="SSF51206">
    <property type="entry name" value="cAMP-binding domain-like"/>
    <property type="match status" value="1"/>
</dbReference>
<evidence type="ECO:0000313" key="3">
    <source>
        <dbReference type="Proteomes" id="UP000023541"/>
    </source>
</evidence>
<dbReference type="InterPro" id="IPR014710">
    <property type="entry name" value="RmlC-like_jellyroll"/>
</dbReference>
<gene>
    <name evidence="2" type="ORF">ATO12_07820</name>
</gene>
<accession>A0A023BNY2</accession>
<proteinExistence type="predicted"/>
<feature type="domain" description="Cyclic nucleotide-binding" evidence="1">
    <location>
        <begin position="11"/>
        <end position="115"/>
    </location>
</feature>
<protein>
    <submittedName>
        <fullName evidence="2">Cyclic nucleotide-binding protein</fullName>
    </submittedName>
</protein>
<comment type="caution">
    <text evidence="2">The sequence shown here is derived from an EMBL/GenBank/DDBJ whole genome shotgun (WGS) entry which is preliminary data.</text>
</comment>
<dbReference type="AlphaFoldDB" id="A0A023BNY2"/>
<dbReference type="Proteomes" id="UP000023541">
    <property type="component" value="Unassembled WGS sequence"/>
</dbReference>
<dbReference type="Gene3D" id="2.60.120.10">
    <property type="entry name" value="Jelly Rolls"/>
    <property type="match status" value="1"/>
</dbReference>
<organism evidence="2 3">
    <name type="scientific">Aquimarina atlantica</name>
    <dbReference type="NCBI Taxonomy" id="1317122"/>
    <lineage>
        <taxon>Bacteria</taxon>
        <taxon>Pseudomonadati</taxon>
        <taxon>Bacteroidota</taxon>
        <taxon>Flavobacteriia</taxon>
        <taxon>Flavobacteriales</taxon>
        <taxon>Flavobacteriaceae</taxon>
        <taxon>Aquimarina</taxon>
    </lineage>
</organism>
<dbReference type="RefSeq" id="WP_034247450.1">
    <property type="nucleotide sequence ID" value="NZ_AQRA01000017.1"/>
</dbReference>
<dbReference type="Pfam" id="PF00027">
    <property type="entry name" value="cNMP_binding"/>
    <property type="match status" value="1"/>
</dbReference>